<protein>
    <submittedName>
        <fullName evidence="2">Uncharacterized protein</fullName>
    </submittedName>
</protein>
<comment type="caution">
    <text evidence="2">The sequence shown here is derived from an EMBL/GenBank/DDBJ whole genome shotgun (WGS) entry which is preliminary data.</text>
</comment>
<dbReference type="PANTHER" id="PTHR32428">
    <property type="entry name" value="TARGET OF RAPAMYCIN COMPLEX 2 SUBUNIT BIT61-RELATED"/>
    <property type="match status" value="1"/>
</dbReference>
<evidence type="ECO:0000313" key="2">
    <source>
        <dbReference type="EMBL" id="KAK1802245.1"/>
    </source>
</evidence>
<evidence type="ECO:0000313" key="3">
    <source>
        <dbReference type="Proteomes" id="UP001239994"/>
    </source>
</evidence>
<dbReference type="Proteomes" id="UP001239994">
    <property type="component" value="Unassembled WGS sequence"/>
</dbReference>
<dbReference type="InterPro" id="IPR013745">
    <property type="entry name" value="Bit61/PRR5"/>
</dbReference>
<dbReference type="GO" id="GO:0031932">
    <property type="term" value="C:TORC2 complex"/>
    <property type="evidence" value="ECO:0007669"/>
    <property type="project" value="TreeGrafter"/>
</dbReference>
<sequence>MSSSQQRTCNQSSIHLPVLSQLQPASSMLHGPSGSDMNRIYSAVSKVFQGKELQMNELYSLNESIRWLLKTEMGSFIKEYYQELTVRQMALLGFRDLVLMRLPVEDLLPTNLPLLPTSITQMLLVLQ</sequence>
<gene>
    <name evidence="2" type="ORF">P4O66_021903</name>
</gene>
<comment type="similarity">
    <text evidence="1">Belongs to the PROTOR family.</text>
</comment>
<reference evidence="2" key="1">
    <citation type="submission" date="2023-03" db="EMBL/GenBank/DDBJ databases">
        <title>Electrophorus voltai genome.</title>
        <authorList>
            <person name="Bian C."/>
        </authorList>
    </citation>
    <scope>NUCLEOTIDE SEQUENCE</scope>
    <source>
        <strain evidence="2">CB-2022</strain>
        <tissue evidence="2">Muscle</tissue>
    </source>
</reference>
<organism evidence="2 3">
    <name type="scientific">Electrophorus voltai</name>
    <dbReference type="NCBI Taxonomy" id="2609070"/>
    <lineage>
        <taxon>Eukaryota</taxon>
        <taxon>Metazoa</taxon>
        <taxon>Chordata</taxon>
        <taxon>Craniata</taxon>
        <taxon>Vertebrata</taxon>
        <taxon>Euteleostomi</taxon>
        <taxon>Actinopterygii</taxon>
        <taxon>Neopterygii</taxon>
        <taxon>Teleostei</taxon>
        <taxon>Ostariophysi</taxon>
        <taxon>Gymnotiformes</taxon>
        <taxon>Gymnotoidei</taxon>
        <taxon>Gymnotidae</taxon>
        <taxon>Electrophorus</taxon>
    </lineage>
</organism>
<name>A0AAD9E080_9TELE</name>
<dbReference type="GO" id="GO:0038203">
    <property type="term" value="P:TORC2 signaling"/>
    <property type="evidence" value="ECO:0007669"/>
    <property type="project" value="TreeGrafter"/>
</dbReference>
<keyword evidence="3" id="KW-1185">Reference proteome</keyword>
<evidence type="ECO:0000256" key="1">
    <source>
        <dbReference type="ARBA" id="ARBA00010453"/>
    </source>
</evidence>
<dbReference type="EMBL" id="JAROKS010000007">
    <property type="protein sequence ID" value="KAK1802245.1"/>
    <property type="molecule type" value="Genomic_DNA"/>
</dbReference>
<dbReference type="AlphaFoldDB" id="A0AAD9E080"/>
<accession>A0AAD9E080</accession>
<proteinExistence type="inferred from homology"/>
<feature type="non-terminal residue" evidence="2">
    <location>
        <position position="127"/>
    </location>
</feature>
<dbReference type="PANTHER" id="PTHR32428:SF3">
    <property type="entry name" value="PROLINE-RICH PROTEIN 5-LIKE"/>
    <property type="match status" value="1"/>
</dbReference>